<organism evidence="3 4">
    <name type="scientific">Methylobacterium indicum</name>
    <dbReference type="NCBI Taxonomy" id="1775910"/>
    <lineage>
        <taxon>Bacteria</taxon>
        <taxon>Pseudomonadati</taxon>
        <taxon>Pseudomonadota</taxon>
        <taxon>Alphaproteobacteria</taxon>
        <taxon>Hyphomicrobiales</taxon>
        <taxon>Methylobacteriaceae</taxon>
        <taxon>Methylobacterium</taxon>
    </lineage>
</organism>
<name>A0ABR5GTV9_9HYPH</name>
<feature type="chain" id="PRO_5047054173" description="Secreted protein" evidence="2">
    <location>
        <begin position="21"/>
        <end position="176"/>
    </location>
</feature>
<proteinExistence type="predicted"/>
<feature type="signal peptide" evidence="2">
    <location>
        <begin position="1"/>
        <end position="20"/>
    </location>
</feature>
<evidence type="ECO:0008006" key="5">
    <source>
        <dbReference type="Google" id="ProtNLM"/>
    </source>
</evidence>
<accession>A0ABR5GTV9</accession>
<evidence type="ECO:0000313" key="4">
    <source>
        <dbReference type="Proteomes" id="UP000036471"/>
    </source>
</evidence>
<evidence type="ECO:0000256" key="2">
    <source>
        <dbReference type="SAM" id="SignalP"/>
    </source>
</evidence>
<evidence type="ECO:0000256" key="1">
    <source>
        <dbReference type="SAM" id="MobiDB-lite"/>
    </source>
</evidence>
<comment type="caution">
    <text evidence="3">The sequence shown here is derived from an EMBL/GenBank/DDBJ whole genome shotgun (WGS) entry which is preliminary data.</text>
</comment>
<feature type="region of interest" description="Disordered" evidence="1">
    <location>
        <begin position="130"/>
        <end position="150"/>
    </location>
</feature>
<dbReference type="Proteomes" id="UP000036471">
    <property type="component" value="Unassembled WGS sequence"/>
</dbReference>
<sequence>MIRHLAGLLAALLCASAALAEAPPSKAPGVPFGTGTQPVVVYDAAGNVVSGFGGASAGVTRTRLTCTLPAYATGGNIVCTDATGAQTTTACAANTACLVSGSNPARKAAEFTNRTPGSTIDVGYSATTAPGNSKGYDGPSATNGQGGSGTENPAHVGAYYAASNTAGAVLVFVQGQ</sequence>
<dbReference type="RefSeq" id="WP_048430912.1">
    <property type="nucleotide sequence ID" value="NZ_JTHF01000310.1"/>
</dbReference>
<keyword evidence="2" id="KW-0732">Signal</keyword>
<protein>
    <recommendedName>
        <fullName evidence="5">Secreted protein</fullName>
    </recommendedName>
</protein>
<evidence type="ECO:0000313" key="3">
    <source>
        <dbReference type="EMBL" id="KMO12319.1"/>
    </source>
</evidence>
<gene>
    <name evidence="3" type="ORF">QR79_28540</name>
</gene>
<dbReference type="EMBL" id="JTHG01000356">
    <property type="protein sequence ID" value="KMO12319.1"/>
    <property type="molecule type" value="Genomic_DNA"/>
</dbReference>
<reference evidence="3 4" key="1">
    <citation type="submission" date="2014-11" db="EMBL/GenBank/DDBJ databases">
        <title>Comparative genomics of Methylobacterium species.</title>
        <authorList>
            <person name="Chaudhry V."/>
            <person name="Patil P.B."/>
        </authorList>
    </citation>
    <scope>NUCLEOTIDE SEQUENCE [LARGE SCALE GENOMIC DNA]</scope>
    <source>
        <strain evidence="3 4">SE3.6</strain>
    </source>
</reference>
<keyword evidence="4" id="KW-1185">Reference proteome</keyword>